<reference evidence="2 3" key="1">
    <citation type="submission" date="2024-05" db="EMBL/GenBank/DDBJ databases">
        <title>Genome sequencing and assembly of Indian major carp, Cirrhinus mrigala (Hamilton, 1822).</title>
        <authorList>
            <person name="Mohindra V."/>
            <person name="Chowdhury L.M."/>
            <person name="Lal K."/>
            <person name="Jena J.K."/>
        </authorList>
    </citation>
    <scope>NUCLEOTIDE SEQUENCE [LARGE SCALE GENOMIC DNA]</scope>
    <source>
        <strain evidence="2">CM1030</strain>
        <tissue evidence="2">Blood</tissue>
    </source>
</reference>
<evidence type="ECO:0000313" key="2">
    <source>
        <dbReference type="EMBL" id="KAL0153357.1"/>
    </source>
</evidence>
<organism evidence="2 3">
    <name type="scientific">Cirrhinus mrigala</name>
    <name type="common">Mrigala</name>
    <dbReference type="NCBI Taxonomy" id="683832"/>
    <lineage>
        <taxon>Eukaryota</taxon>
        <taxon>Metazoa</taxon>
        <taxon>Chordata</taxon>
        <taxon>Craniata</taxon>
        <taxon>Vertebrata</taxon>
        <taxon>Euteleostomi</taxon>
        <taxon>Actinopterygii</taxon>
        <taxon>Neopterygii</taxon>
        <taxon>Teleostei</taxon>
        <taxon>Ostariophysi</taxon>
        <taxon>Cypriniformes</taxon>
        <taxon>Cyprinidae</taxon>
        <taxon>Labeoninae</taxon>
        <taxon>Labeonini</taxon>
        <taxon>Cirrhinus</taxon>
    </lineage>
</organism>
<feature type="region of interest" description="Disordered" evidence="1">
    <location>
        <begin position="114"/>
        <end position="150"/>
    </location>
</feature>
<accession>A0ABD0MX03</accession>
<evidence type="ECO:0000256" key="1">
    <source>
        <dbReference type="SAM" id="MobiDB-lite"/>
    </source>
</evidence>
<gene>
    <name evidence="2" type="ORF">M9458_051353</name>
</gene>
<dbReference type="AlphaFoldDB" id="A0ABD0MX03"/>
<protein>
    <recommendedName>
        <fullName evidence="4">Retrotransposon gag domain-containing protein</fullName>
    </recommendedName>
</protein>
<evidence type="ECO:0008006" key="4">
    <source>
        <dbReference type="Google" id="ProtNLM"/>
    </source>
</evidence>
<dbReference type="EMBL" id="JAMKFB020000118">
    <property type="protein sequence ID" value="KAL0153357.1"/>
    <property type="molecule type" value="Genomic_DNA"/>
</dbReference>
<dbReference type="Proteomes" id="UP001529510">
    <property type="component" value="Unassembled WGS sequence"/>
</dbReference>
<sequence length="393" mass="41858">MNPAVSRLLCLRQGDQAIEKYFEEFCGLCHLVGFNDVALKDIFRVGLNEPIRSQLSGGKIHWTLKKYIDHALLLAGSHFTVGVMDEELHNPTEPTTPECFHVLAVMSGIHIMSAAPEPAPPKPAKPEPTSGSGSTPEPVQVRPTHKMAATPESPAKMAAMPKLCWCRARARTEGTDCQCVGPTADVVTSALSSPDILEVLPPSAVPSVMAVTILSVWAAHCTPEASSLHESAPEASPDHKSMPVPPEVVALAAEPPEEAASTTELPEVAASAAESPNRVVPVHELAASPLTAMEAVPELPLLLDPVLPDPLWWIPAWLCWSSIPLWGFLLLSALMTLMAPWSTCTAMASCFAWSAMAPCSCISLSATAPRSRPTSAPWFRPTLALGSRSTTGL</sequence>
<keyword evidence="3" id="KW-1185">Reference proteome</keyword>
<comment type="caution">
    <text evidence="2">The sequence shown here is derived from an EMBL/GenBank/DDBJ whole genome shotgun (WGS) entry which is preliminary data.</text>
</comment>
<proteinExistence type="predicted"/>
<evidence type="ECO:0000313" key="3">
    <source>
        <dbReference type="Proteomes" id="UP001529510"/>
    </source>
</evidence>
<name>A0ABD0MX03_CIRMR</name>